<dbReference type="Proteomes" id="UP000179010">
    <property type="component" value="Unassembled WGS sequence"/>
</dbReference>
<name>A0A1F4PPG1_UNCK3</name>
<proteinExistence type="predicted"/>
<organism evidence="1 2">
    <name type="scientific">candidate division Kazan bacterium RIFCSPLOWO2_01_FULL_48_13</name>
    <dbReference type="NCBI Taxonomy" id="1798539"/>
    <lineage>
        <taxon>Bacteria</taxon>
        <taxon>Bacteria division Kazan-3B-28</taxon>
    </lineage>
</organism>
<gene>
    <name evidence="1" type="ORF">A2994_00565</name>
</gene>
<dbReference type="AlphaFoldDB" id="A0A1F4PPG1"/>
<comment type="caution">
    <text evidence="1">The sequence shown here is derived from an EMBL/GenBank/DDBJ whole genome shotgun (WGS) entry which is preliminary data.</text>
</comment>
<protein>
    <submittedName>
        <fullName evidence="1">Uncharacterized protein</fullName>
    </submittedName>
</protein>
<reference evidence="1 2" key="1">
    <citation type="journal article" date="2016" name="Nat. Commun.">
        <title>Thousands of microbial genomes shed light on interconnected biogeochemical processes in an aquifer system.</title>
        <authorList>
            <person name="Anantharaman K."/>
            <person name="Brown C.T."/>
            <person name="Hug L.A."/>
            <person name="Sharon I."/>
            <person name="Castelle C.J."/>
            <person name="Probst A.J."/>
            <person name="Thomas B.C."/>
            <person name="Singh A."/>
            <person name="Wilkins M.J."/>
            <person name="Karaoz U."/>
            <person name="Brodie E.L."/>
            <person name="Williams K.H."/>
            <person name="Hubbard S.S."/>
            <person name="Banfield J.F."/>
        </authorList>
    </citation>
    <scope>NUCLEOTIDE SEQUENCE [LARGE SCALE GENOMIC DNA]</scope>
</reference>
<evidence type="ECO:0000313" key="1">
    <source>
        <dbReference type="EMBL" id="OGB85505.1"/>
    </source>
</evidence>
<dbReference type="EMBL" id="METE01000002">
    <property type="protein sequence ID" value="OGB85505.1"/>
    <property type="molecule type" value="Genomic_DNA"/>
</dbReference>
<sequence length="250" mass="28017">MPKSSLTAGWASDSPTPAQLKELFAQIASGRITGAGLQSFLRGGAVATGGRITSFDIESQLNRWVLCYREEFKIACDLSGVKIPEHRNGFDRLVVVINDPAITTEQVFQRSKERFGGRASKWTVGVLDKTIDPDREIRNPNRDGTYVIWVRNNREADGEYRNKSANDIQRDRVNSTTLLERELLGLDYHRTTGEGEHLDCSSITLCAGSRCADGSVPYAYWFDGRLRVGRFYPDHAYVVLGVREVVSIRK</sequence>
<evidence type="ECO:0000313" key="2">
    <source>
        <dbReference type="Proteomes" id="UP000179010"/>
    </source>
</evidence>
<accession>A0A1F4PPG1</accession>